<keyword evidence="2" id="KW-1185">Reference proteome</keyword>
<name>A0ACC2SYG5_9FUNG</name>
<evidence type="ECO:0000313" key="2">
    <source>
        <dbReference type="Proteomes" id="UP001165960"/>
    </source>
</evidence>
<proteinExistence type="predicted"/>
<evidence type="ECO:0000313" key="1">
    <source>
        <dbReference type="EMBL" id="KAJ9067429.1"/>
    </source>
</evidence>
<dbReference type="Proteomes" id="UP001165960">
    <property type="component" value="Unassembled WGS sequence"/>
</dbReference>
<protein>
    <submittedName>
        <fullName evidence="1">Uncharacterized protein</fullName>
    </submittedName>
</protein>
<gene>
    <name evidence="1" type="ORF">DSO57_1039223</name>
</gene>
<accession>A0ACC2SYG5</accession>
<reference evidence="1" key="1">
    <citation type="submission" date="2022-04" db="EMBL/GenBank/DDBJ databases">
        <title>Genome of the entomopathogenic fungus Entomophthora muscae.</title>
        <authorList>
            <person name="Elya C."/>
            <person name="Lovett B.R."/>
            <person name="Lee E."/>
            <person name="Macias A.M."/>
            <person name="Hajek A.E."/>
            <person name="De Bivort B.L."/>
            <person name="Kasson M.T."/>
            <person name="De Fine Licht H.H."/>
            <person name="Stajich J.E."/>
        </authorList>
    </citation>
    <scope>NUCLEOTIDE SEQUENCE</scope>
    <source>
        <strain evidence="1">Berkeley</strain>
    </source>
</reference>
<dbReference type="EMBL" id="QTSX02004161">
    <property type="protein sequence ID" value="KAJ9067429.1"/>
    <property type="molecule type" value="Genomic_DNA"/>
</dbReference>
<organism evidence="1 2">
    <name type="scientific">Entomophthora muscae</name>
    <dbReference type="NCBI Taxonomy" id="34485"/>
    <lineage>
        <taxon>Eukaryota</taxon>
        <taxon>Fungi</taxon>
        <taxon>Fungi incertae sedis</taxon>
        <taxon>Zoopagomycota</taxon>
        <taxon>Entomophthoromycotina</taxon>
        <taxon>Entomophthoromycetes</taxon>
        <taxon>Entomophthorales</taxon>
        <taxon>Entomophthoraceae</taxon>
        <taxon>Entomophthora</taxon>
    </lineage>
</organism>
<sequence>MTRMFKVATFFTAASGLEITLAQTNHNPQIATHPPVPGHRPDFTFKTKGHVATTLARETPSTATAPPKSTSALDKNSLKDKYSTLFKTAA</sequence>
<comment type="caution">
    <text evidence="1">The sequence shown here is derived from an EMBL/GenBank/DDBJ whole genome shotgun (WGS) entry which is preliminary data.</text>
</comment>